<dbReference type="RefSeq" id="XP_026617532.1">
    <property type="nucleotide sequence ID" value="XM_026757766.1"/>
</dbReference>
<dbReference type="Pfam" id="PF00149">
    <property type="entry name" value="Metallophos"/>
    <property type="match status" value="1"/>
</dbReference>
<dbReference type="AlphaFoldDB" id="A0A397HNF0"/>
<feature type="domain" description="Calcineurin-like phosphoesterase" evidence="1">
    <location>
        <begin position="6"/>
        <end position="236"/>
    </location>
</feature>
<evidence type="ECO:0000313" key="2">
    <source>
        <dbReference type="EMBL" id="RHZ64562.1"/>
    </source>
</evidence>
<keyword evidence="3" id="KW-1185">Reference proteome</keyword>
<dbReference type="Gene3D" id="3.60.21.10">
    <property type="match status" value="1"/>
</dbReference>
<dbReference type="OrthoDB" id="550558at2759"/>
<organism evidence="2 3">
    <name type="scientific">Aspergillus thermomutatus</name>
    <name type="common">Neosartorya pseudofischeri</name>
    <dbReference type="NCBI Taxonomy" id="41047"/>
    <lineage>
        <taxon>Eukaryota</taxon>
        <taxon>Fungi</taxon>
        <taxon>Dikarya</taxon>
        <taxon>Ascomycota</taxon>
        <taxon>Pezizomycotina</taxon>
        <taxon>Eurotiomycetes</taxon>
        <taxon>Eurotiomycetidae</taxon>
        <taxon>Eurotiales</taxon>
        <taxon>Aspergillaceae</taxon>
        <taxon>Aspergillus</taxon>
        <taxon>Aspergillus subgen. Fumigati</taxon>
    </lineage>
</organism>
<dbReference type="GO" id="GO:0016787">
    <property type="term" value="F:hydrolase activity"/>
    <property type="evidence" value="ECO:0007669"/>
    <property type="project" value="InterPro"/>
</dbReference>
<dbReference type="PANTHER" id="PTHR37844">
    <property type="entry name" value="SER/THR PROTEIN PHOSPHATASE SUPERFAMILY (AFU_ORTHOLOGUE AFUA_1G14840)"/>
    <property type="match status" value="1"/>
</dbReference>
<proteinExistence type="predicted"/>
<name>A0A397HNF0_ASPTH</name>
<gene>
    <name evidence="2" type="ORF">CDV56_104147</name>
</gene>
<comment type="caution">
    <text evidence="2">The sequence shown here is derived from an EMBL/GenBank/DDBJ whole genome shotgun (WGS) entry which is preliminary data.</text>
</comment>
<dbReference type="InterPro" id="IPR004843">
    <property type="entry name" value="Calcineurin-like_PHP"/>
</dbReference>
<reference evidence="2" key="1">
    <citation type="submission" date="2018-08" db="EMBL/GenBank/DDBJ databases">
        <title>Draft genome sequence of azole-resistant Aspergillus thermomutatus (Neosartorya pseudofischeri) strain HMR AF 39, isolated from a human nasal aspirate.</title>
        <authorList>
            <person name="Parent-Michaud M."/>
            <person name="Dufresne P.J."/>
            <person name="Fournier E."/>
            <person name="Martineau C."/>
            <person name="Moreira S."/>
            <person name="Perkins V."/>
            <person name="De Repentigny L."/>
            <person name="Dufresne S.F."/>
        </authorList>
    </citation>
    <scope>NUCLEOTIDE SEQUENCE [LARGE SCALE GENOMIC DNA]</scope>
    <source>
        <strain evidence="2">HMR AF 39</strain>
    </source>
</reference>
<accession>A0A397HNF0</accession>
<dbReference type="SUPFAM" id="SSF56300">
    <property type="entry name" value="Metallo-dependent phosphatases"/>
    <property type="match status" value="1"/>
</dbReference>
<evidence type="ECO:0000313" key="3">
    <source>
        <dbReference type="Proteomes" id="UP000215305"/>
    </source>
</evidence>
<dbReference type="InterPro" id="IPR029052">
    <property type="entry name" value="Metallo-depent_PP-like"/>
</dbReference>
<protein>
    <recommendedName>
        <fullName evidence="1">Calcineurin-like phosphoesterase domain-containing protein</fullName>
    </recommendedName>
</protein>
<dbReference type="Proteomes" id="UP000215305">
    <property type="component" value="Unassembled WGS sequence"/>
</dbReference>
<dbReference type="PANTHER" id="PTHR37844:SF2">
    <property type="entry name" value="SER_THR PROTEIN PHOSPHATASE SUPERFAMILY (AFU_ORTHOLOGUE AFUA_1G14840)"/>
    <property type="match status" value="1"/>
</dbReference>
<evidence type="ECO:0000259" key="1">
    <source>
        <dbReference type="Pfam" id="PF00149"/>
    </source>
</evidence>
<sequence length="272" mass="31412">MASFQLVSDIHLEAPPAYDLFNIPSKAPYLALLGDVGYVKDDGFFTFLEAQLRKFQVVFLVLGNHEPWHSTWATTKDRLKRFSDSIRQRKASEEHTNAQNKLGEFVFMDQTRYDICPDVTILGCTLHSRITQSQEERVSLSLNDFYRIKNWDMKGHRAAHEADLAWLNNQVTNLARSDPHRKILIFTHHSPTHDTRATDPMHVNSPITSAFATDLTGEPCWEKPQVRLWAFGHTHYNCDFVDSRTGKRIVANQRGYYFAQSKDYDPELVVRV</sequence>
<dbReference type="EMBL" id="NKHU02000022">
    <property type="protein sequence ID" value="RHZ64562.1"/>
    <property type="molecule type" value="Genomic_DNA"/>
</dbReference>
<dbReference type="GeneID" id="38126121"/>
<dbReference type="VEuPathDB" id="FungiDB:CDV56_104147"/>